<dbReference type="InterPro" id="IPR003439">
    <property type="entry name" value="ABC_transporter-like_ATP-bd"/>
</dbReference>
<sequence length="578" mass="62730">MLIPLLRRYLAPYRGPLLVVVAFQLVQTIASLYLPGLNADIIDRGIVTGDIGYIWSTGGMMLAVTVLQMACTVVAVYVGARTAMAVGRDLRAGVFSSVEGFAAREMAQYGAPTLITRCTNDVQQVQLFVFMTLTMLVVAPIMGVGGVIMALRQDVELSAVLLLVIPALVISISLIIRQMRPLFREMQERIDGLNDVSREQIQGVRVIRAFVKERHEAERFGEANRANMDVSIAAGRVMSMMFPTVMGIMNISVVLATWFGGFRIASGDLQVGTLTAFQNYLVQILMAVMMATFMLMLWPRAEVSAERITEVLETELSVVASADAVDVPIRRGDVDVVGASYAYPGAEEPVLHGIDLVARPGETTAIVGSTGSGKSTLLNLVPRLFDVTEGSVRVDGTDVRSLVPDRLWESIGLVPQKAFLFAGTVATNLRYGRTDATDEELWAALEIAQARDFVEAMPGGLEAPITQGGTNVSGGQRQRLAIARAVVKRPRIYLFDDSFSALDYATDAALRAALRPVTQDAAVVIVAQRISTIRRADRIVVLDVGRVVGTGTHDELMESCEVYREIVLSQLTLEEASS</sequence>
<keyword evidence="3" id="KW-1003">Cell membrane</keyword>
<gene>
    <name evidence="12" type="ORF">FHP06_06845</name>
</gene>
<dbReference type="InterPro" id="IPR039421">
    <property type="entry name" value="Type_1_exporter"/>
</dbReference>
<dbReference type="OrthoDB" id="5166472at2"/>
<dbReference type="GO" id="GO:0015421">
    <property type="term" value="F:ABC-type oligopeptide transporter activity"/>
    <property type="evidence" value="ECO:0007669"/>
    <property type="project" value="TreeGrafter"/>
</dbReference>
<dbReference type="Pfam" id="PF00005">
    <property type="entry name" value="ABC_tran"/>
    <property type="match status" value="1"/>
</dbReference>
<evidence type="ECO:0000256" key="8">
    <source>
        <dbReference type="ARBA" id="ARBA00023136"/>
    </source>
</evidence>
<feature type="domain" description="ABC transporter" evidence="10">
    <location>
        <begin position="329"/>
        <end position="569"/>
    </location>
</feature>
<evidence type="ECO:0000259" key="10">
    <source>
        <dbReference type="PROSITE" id="PS50893"/>
    </source>
</evidence>
<dbReference type="GO" id="GO:0016887">
    <property type="term" value="F:ATP hydrolysis activity"/>
    <property type="evidence" value="ECO:0007669"/>
    <property type="project" value="InterPro"/>
</dbReference>
<dbReference type="SUPFAM" id="SSF90123">
    <property type="entry name" value="ABC transporter transmembrane region"/>
    <property type="match status" value="1"/>
</dbReference>
<dbReference type="InterPro" id="IPR017871">
    <property type="entry name" value="ABC_transporter-like_CS"/>
</dbReference>
<evidence type="ECO:0000259" key="11">
    <source>
        <dbReference type="PROSITE" id="PS50929"/>
    </source>
</evidence>
<evidence type="ECO:0000256" key="1">
    <source>
        <dbReference type="ARBA" id="ARBA00004651"/>
    </source>
</evidence>
<dbReference type="SMART" id="SM00382">
    <property type="entry name" value="AAA"/>
    <property type="match status" value="1"/>
</dbReference>
<dbReference type="InterPro" id="IPR036640">
    <property type="entry name" value="ABC1_TM_sf"/>
</dbReference>
<dbReference type="PROSITE" id="PS50893">
    <property type="entry name" value="ABC_TRANSPORTER_2"/>
    <property type="match status" value="1"/>
</dbReference>
<keyword evidence="8 9" id="KW-0472">Membrane</keyword>
<dbReference type="FunFam" id="3.40.50.300:FF:000854">
    <property type="entry name" value="Multidrug ABC transporter ATP-binding protein"/>
    <property type="match status" value="1"/>
</dbReference>
<keyword evidence="5" id="KW-0547">Nucleotide-binding</keyword>
<evidence type="ECO:0000256" key="9">
    <source>
        <dbReference type="SAM" id="Phobius"/>
    </source>
</evidence>
<feature type="transmembrane region" description="Helical" evidence="9">
    <location>
        <begin position="280"/>
        <end position="298"/>
    </location>
</feature>
<evidence type="ECO:0000256" key="2">
    <source>
        <dbReference type="ARBA" id="ARBA00022448"/>
    </source>
</evidence>
<protein>
    <submittedName>
        <fullName evidence="12">ABC transporter ATP-binding protein</fullName>
    </submittedName>
</protein>
<dbReference type="Gene3D" id="1.20.1560.10">
    <property type="entry name" value="ABC transporter type 1, transmembrane domain"/>
    <property type="match status" value="1"/>
</dbReference>
<dbReference type="PANTHER" id="PTHR43394:SF1">
    <property type="entry name" value="ATP-BINDING CASSETTE SUB-FAMILY B MEMBER 10, MITOCHONDRIAL"/>
    <property type="match status" value="1"/>
</dbReference>
<keyword evidence="4 9" id="KW-0812">Transmembrane</keyword>
<feature type="transmembrane region" description="Helical" evidence="9">
    <location>
        <begin position="240"/>
        <end position="260"/>
    </location>
</feature>
<dbReference type="SUPFAM" id="SSF52540">
    <property type="entry name" value="P-loop containing nucleoside triphosphate hydrolases"/>
    <property type="match status" value="1"/>
</dbReference>
<evidence type="ECO:0000256" key="4">
    <source>
        <dbReference type="ARBA" id="ARBA00022692"/>
    </source>
</evidence>
<dbReference type="GO" id="GO:0005886">
    <property type="term" value="C:plasma membrane"/>
    <property type="evidence" value="ECO:0007669"/>
    <property type="project" value="UniProtKB-SubCell"/>
</dbReference>
<dbReference type="PANTHER" id="PTHR43394">
    <property type="entry name" value="ATP-DEPENDENT PERMEASE MDL1, MITOCHONDRIAL"/>
    <property type="match status" value="1"/>
</dbReference>
<organism evidence="12 13">
    <name type="scientific">Aeromicrobium terrae</name>
    <dbReference type="NCBI Taxonomy" id="2498846"/>
    <lineage>
        <taxon>Bacteria</taxon>
        <taxon>Bacillati</taxon>
        <taxon>Actinomycetota</taxon>
        <taxon>Actinomycetes</taxon>
        <taxon>Propionibacteriales</taxon>
        <taxon>Nocardioidaceae</taxon>
        <taxon>Aeromicrobium</taxon>
    </lineage>
</organism>
<dbReference type="InterPro" id="IPR011527">
    <property type="entry name" value="ABC1_TM_dom"/>
</dbReference>
<dbReference type="CDD" id="cd18548">
    <property type="entry name" value="ABC_6TM_Tm287_like"/>
    <property type="match status" value="1"/>
</dbReference>
<feature type="domain" description="ABC transmembrane type-1" evidence="11">
    <location>
        <begin position="18"/>
        <end position="300"/>
    </location>
</feature>
<evidence type="ECO:0000313" key="13">
    <source>
        <dbReference type="Proteomes" id="UP000321571"/>
    </source>
</evidence>
<dbReference type="InterPro" id="IPR027417">
    <property type="entry name" value="P-loop_NTPase"/>
</dbReference>
<dbReference type="Pfam" id="PF00664">
    <property type="entry name" value="ABC_membrane"/>
    <property type="match status" value="1"/>
</dbReference>
<evidence type="ECO:0000256" key="6">
    <source>
        <dbReference type="ARBA" id="ARBA00022840"/>
    </source>
</evidence>
<dbReference type="FunFam" id="1.20.1560.10:FF:000040">
    <property type="entry name" value="Multidrug ABC transporter ATP-binding protein"/>
    <property type="match status" value="1"/>
</dbReference>
<proteinExistence type="predicted"/>
<feature type="transmembrane region" description="Helical" evidence="9">
    <location>
        <begin position="127"/>
        <end position="151"/>
    </location>
</feature>
<keyword evidence="2" id="KW-0813">Transport</keyword>
<dbReference type="EMBL" id="VDUX01000003">
    <property type="protein sequence ID" value="TXL61149.1"/>
    <property type="molecule type" value="Genomic_DNA"/>
</dbReference>
<feature type="transmembrane region" description="Helical" evidence="9">
    <location>
        <begin position="53"/>
        <end position="78"/>
    </location>
</feature>
<feature type="transmembrane region" description="Helical" evidence="9">
    <location>
        <begin position="157"/>
        <end position="176"/>
    </location>
</feature>
<evidence type="ECO:0000256" key="7">
    <source>
        <dbReference type="ARBA" id="ARBA00022989"/>
    </source>
</evidence>
<feature type="transmembrane region" description="Helical" evidence="9">
    <location>
        <begin position="12"/>
        <end position="33"/>
    </location>
</feature>
<comment type="subcellular location">
    <subcellularLocation>
        <location evidence="1">Cell membrane</location>
        <topology evidence="1">Multi-pass membrane protein</topology>
    </subcellularLocation>
</comment>
<reference evidence="12 13" key="1">
    <citation type="submission" date="2019-06" db="EMBL/GenBank/DDBJ databases">
        <title>Aeromicrobium sp. nov., isolated from a maize field.</title>
        <authorList>
            <person name="Lin S.-Y."/>
            <person name="Tsai C.-F."/>
            <person name="Young C.-C."/>
        </authorList>
    </citation>
    <scope>NUCLEOTIDE SEQUENCE [LARGE SCALE GENOMIC DNA]</scope>
    <source>
        <strain evidence="12 13">CC-CFT486</strain>
    </source>
</reference>
<comment type="caution">
    <text evidence="12">The sequence shown here is derived from an EMBL/GenBank/DDBJ whole genome shotgun (WGS) entry which is preliminary data.</text>
</comment>
<evidence type="ECO:0000256" key="5">
    <source>
        <dbReference type="ARBA" id="ARBA00022741"/>
    </source>
</evidence>
<evidence type="ECO:0000256" key="3">
    <source>
        <dbReference type="ARBA" id="ARBA00022475"/>
    </source>
</evidence>
<dbReference type="InterPro" id="IPR003593">
    <property type="entry name" value="AAA+_ATPase"/>
</dbReference>
<dbReference type="GO" id="GO:0005524">
    <property type="term" value="F:ATP binding"/>
    <property type="evidence" value="ECO:0007669"/>
    <property type="project" value="UniProtKB-KW"/>
</dbReference>
<accession>A0A5C8NH75</accession>
<evidence type="ECO:0000313" key="12">
    <source>
        <dbReference type="EMBL" id="TXL61149.1"/>
    </source>
</evidence>
<name>A0A5C8NH75_9ACTN</name>
<keyword evidence="7 9" id="KW-1133">Transmembrane helix</keyword>
<dbReference type="RefSeq" id="WP_147685180.1">
    <property type="nucleotide sequence ID" value="NZ_VDUX01000003.1"/>
</dbReference>
<keyword evidence="6 12" id="KW-0067">ATP-binding</keyword>
<dbReference type="Gene3D" id="3.40.50.300">
    <property type="entry name" value="P-loop containing nucleotide triphosphate hydrolases"/>
    <property type="match status" value="1"/>
</dbReference>
<dbReference type="PROSITE" id="PS50929">
    <property type="entry name" value="ABC_TM1F"/>
    <property type="match status" value="1"/>
</dbReference>
<dbReference type="PROSITE" id="PS00211">
    <property type="entry name" value="ABC_TRANSPORTER_1"/>
    <property type="match status" value="1"/>
</dbReference>
<keyword evidence="13" id="KW-1185">Reference proteome</keyword>
<dbReference type="Proteomes" id="UP000321571">
    <property type="component" value="Unassembled WGS sequence"/>
</dbReference>
<dbReference type="AlphaFoldDB" id="A0A5C8NH75"/>